<dbReference type="OrthoDB" id="1470350at2759"/>
<comment type="cofactor">
    <cofactor evidence="1 8">
        <name>heme</name>
        <dbReference type="ChEBI" id="CHEBI:30413"/>
    </cofactor>
</comment>
<dbReference type="InterPro" id="IPR001128">
    <property type="entry name" value="Cyt_P450"/>
</dbReference>
<gene>
    <name evidence="11" type="ORF">EUX98_g2878</name>
</gene>
<dbReference type="GO" id="GO:0005506">
    <property type="term" value="F:iron ion binding"/>
    <property type="evidence" value="ECO:0007669"/>
    <property type="project" value="InterPro"/>
</dbReference>
<feature type="binding site" description="axial binding residue" evidence="8">
    <location>
        <position position="523"/>
    </location>
    <ligand>
        <name>heme</name>
        <dbReference type="ChEBI" id="CHEBI:30413"/>
    </ligand>
    <ligandPart>
        <name>Fe</name>
        <dbReference type="ChEBI" id="CHEBI:18248"/>
    </ligandPart>
</feature>
<reference evidence="11 12" key="1">
    <citation type="submission" date="2019-02" db="EMBL/GenBank/DDBJ databases">
        <title>Genome sequencing of the rare red list fungi Antrodiella citrinella (Flaviporus citrinellus).</title>
        <authorList>
            <person name="Buettner E."/>
            <person name="Kellner H."/>
        </authorList>
    </citation>
    <scope>NUCLEOTIDE SEQUENCE [LARGE SCALE GENOMIC DNA]</scope>
    <source>
        <strain evidence="11 12">DSM 108506</strain>
    </source>
</reference>
<feature type="transmembrane region" description="Helical" evidence="10">
    <location>
        <begin position="12"/>
        <end position="33"/>
    </location>
</feature>
<dbReference type="PANTHER" id="PTHR24287:SF1">
    <property type="entry name" value="P450, PUTATIVE (EUROFUNG)-RELATED"/>
    <property type="match status" value="1"/>
</dbReference>
<dbReference type="AlphaFoldDB" id="A0A4S4N671"/>
<keyword evidence="10" id="KW-0472">Membrane</keyword>
<evidence type="ECO:0000256" key="9">
    <source>
        <dbReference type="RuleBase" id="RU000461"/>
    </source>
</evidence>
<dbReference type="InterPro" id="IPR017972">
    <property type="entry name" value="Cyt_P450_CS"/>
</dbReference>
<keyword evidence="3 8" id="KW-0349">Heme</keyword>
<dbReference type="PROSITE" id="PS00086">
    <property type="entry name" value="CYTOCHROME_P450"/>
    <property type="match status" value="1"/>
</dbReference>
<dbReference type="GO" id="GO:0016705">
    <property type="term" value="F:oxidoreductase activity, acting on paired donors, with incorporation or reduction of molecular oxygen"/>
    <property type="evidence" value="ECO:0007669"/>
    <property type="project" value="InterPro"/>
</dbReference>
<keyword evidence="7 9" id="KW-0503">Monooxygenase</keyword>
<dbReference type="PRINTS" id="PR00463">
    <property type="entry name" value="EP450I"/>
</dbReference>
<accession>A0A4S4N671</accession>
<dbReference type="EMBL" id="SGPM01000051">
    <property type="protein sequence ID" value="THH31300.1"/>
    <property type="molecule type" value="Genomic_DNA"/>
</dbReference>
<keyword evidence="5 9" id="KW-0560">Oxidoreductase</keyword>
<name>A0A4S4N671_9APHY</name>
<dbReference type="Pfam" id="PF00067">
    <property type="entry name" value="p450"/>
    <property type="match status" value="1"/>
</dbReference>
<evidence type="ECO:0000313" key="11">
    <source>
        <dbReference type="EMBL" id="THH31300.1"/>
    </source>
</evidence>
<dbReference type="InterPro" id="IPR036396">
    <property type="entry name" value="Cyt_P450_sf"/>
</dbReference>
<dbReference type="GO" id="GO:0004497">
    <property type="term" value="F:monooxygenase activity"/>
    <property type="evidence" value="ECO:0007669"/>
    <property type="project" value="UniProtKB-KW"/>
</dbReference>
<keyword evidence="4 8" id="KW-0479">Metal-binding</keyword>
<dbReference type="Proteomes" id="UP000308730">
    <property type="component" value="Unassembled WGS sequence"/>
</dbReference>
<evidence type="ECO:0000256" key="3">
    <source>
        <dbReference type="ARBA" id="ARBA00022617"/>
    </source>
</evidence>
<dbReference type="InterPro" id="IPR047146">
    <property type="entry name" value="Cyt_P450_E_CYP52_fungi"/>
</dbReference>
<organism evidence="11 12">
    <name type="scientific">Antrodiella citrinella</name>
    <dbReference type="NCBI Taxonomy" id="2447956"/>
    <lineage>
        <taxon>Eukaryota</taxon>
        <taxon>Fungi</taxon>
        <taxon>Dikarya</taxon>
        <taxon>Basidiomycota</taxon>
        <taxon>Agaricomycotina</taxon>
        <taxon>Agaricomycetes</taxon>
        <taxon>Polyporales</taxon>
        <taxon>Steccherinaceae</taxon>
        <taxon>Antrodiella</taxon>
    </lineage>
</organism>
<comment type="caution">
    <text evidence="11">The sequence shown here is derived from an EMBL/GenBank/DDBJ whole genome shotgun (WGS) entry which is preliminary data.</text>
</comment>
<dbReference type="SUPFAM" id="SSF48264">
    <property type="entry name" value="Cytochrome P450"/>
    <property type="match status" value="1"/>
</dbReference>
<evidence type="ECO:0000256" key="7">
    <source>
        <dbReference type="ARBA" id="ARBA00023033"/>
    </source>
</evidence>
<evidence type="ECO:0000256" key="2">
    <source>
        <dbReference type="ARBA" id="ARBA00010617"/>
    </source>
</evidence>
<evidence type="ECO:0000256" key="4">
    <source>
        <dbReference type="ARBA" id="ARBA00022723"/>
    </source>
</evidence>
<keyword evidence="6 8" id="KW-0408">Iron</keyword>
<evidence type="ECO:0008006" key="13">
    <source>
        <dbReference type="Google" id="ProtNLM"/>
    </source>
</evidence>
<evidence type="ECO:0000313" key="12">
    <source>
        <dbReference type="Proteomes" id="UP000308730"/>
    </source>
</evidence>
<keyword evidence="10" id="KW-0812">Transmembrane</keyword>
<dbReference type="PANTHER" id="PTHR24287">
    <property type="entry name" value="P450, PUTATIVE (EUROFUNG)-RELATED"/>
    <property type="match status" value="1"/>
</dbReference>
<dbReference type="Gene3D" id="1.10.630.10">
    <property type="entry name" value="Cytochrome P450"/>
    <property type="match status" value="1"/>
</dbReference>
<keyword evidence="10" id="KW-1133">Transmembrane helix</keyword>
<protein>
    <recommendedName>
        <fullName evidence="13">Cytochrome P450</fullName>
    </recommendedName>
</protein>
<proteinExistence type="inferred from homology"/>
<dbReference type="GO" id="GO:0020037">
    <property type="term" value="F:heme binding"/>
    <property type="evidence" value="ECO:0007669"/>
    <property type="project" value="InterPro"/>
</dbReference>
<comment type="similarity">
    <text evidence="2 9">Belongs to the cytochrome P450 family.</text>
</comment>
<evidence type="ECO:0000256" key="1">
    <source>
        <dbReference type="ARBA" id="ARBA00001971"/>
    </source>
</evidence>
<evidence type="ECO:0000256" key="10">
    <source>
        <dbReference type="SAM" id="Phobius"/>
    </source>
</evidence>
<evidence type="ECO:0000256" key="6">
    <source>
        <dbReference type="ARBA" id="ARBA00023004"/>
    </source>
</evidence>
<keyword evidence="12" id="KW-1185">Reference proteome</keyword>
<dbReference type="PRINTS" id="PR00385">
    <property type="entry name" value="P450"/>
</dbReference>
<evidence type="ECO:0000256" key="8">
    <source>
        <dbReference type="PIRSR" id="PIRSR602401-1"/>
    </source>
</evidence>
<evidence type="ECO:0000256" key="5">
    <source>
        <dbReference type="ARBA" id="ARBA00023002"/>
    </source>
</evidence>
<sequence length="603" mass="68210">MIMRVPPGAPHVLRFLLALSVPVVFIYICSYFVNIPTWALILLQVVSVPAYVAARLTNRHYRQVRAAARYGAVLPPAHNGKQFANFDVLVKFQNIYKNGYPGDGLTEVHAELGGTFNLAILWDTTVITNDANIIKAVLATDFSNFIKGKHFQAFMYSVLGTGVFNADVVIESVTSISSKDMQVSLRNHSSSQSFVTDASMNHDKDEAIIKMKQRLQEGHAVDFQDLISRFTLDSATEFLFGVSVNSQKSPLPYPPRSAAAAHQQENAAFADQFVRAFSRVQDTIAARGRLGYIWPFLEIFSDKTADDMKVVDSLLNPILEKALEHARNEKSAGLRKDNEVEDVHEDDTFLDHLVRCTTDKQVLHDEILNLLIAGRDTTAGTLTFSIYFLCMYPDILARLRREILEAVGPYRRPDYDDIKDMKYLRAFLNEVMRLYPAVPFNVRYIRYSIDDTTVPNPDPNGKPFFVPAGTPVTYSVLLMHRRTDYWGEDAHVFDPDRFLDDRIQLLLANPFIFLPFNAGPRICLGQQFAYNEMSFFLIRLLQNFSSMDLRPESQDPATLPPKEWSKFPGRKGIDKMFPKSHLTAYANGGMWVSMKEADVTDTA</sequence>
<dbReference type="InterPro" id="IPR002401">
    <property type="entry name" value="Cyt_P450_E_grp-I"/>
</dbReference>